<dbReference type="Gene3D" id="3.60.21.10">
    <property type="match status" value="1"/>
</dbReference>
<dbReference type="Proteomes" id="UP000193922">
    <property type="component" value="Unassembled WGS sequence"/>
</dbReference>
<sequence length="417" mass="48624">MRLYYRRLALLVVSQILAFWILIKILGNPGVQTLRATVGTWLSDSGFYPCTIRKLPMIFEHGDAHYFVIWESSCPSGNPVVEWWVDDAKGSRRVTVEPRYRRIDANHHRYTAIFGPVGNAADVFYKVSNYRQGTQQYRIHRPAKHSLHRVLVMADNQNEPANFRRVLGRVRKLYGPGVYPDMTLHAGDVIQMPEKLEDWQNQFFAPLEDVGGLQHRSPIIFVPGNHDHDKSRRPDNHNYYTDMYHGLFDSEDLSKTLVANGTYHQFYHSVSVGTARIIVLDAECPSPEQSMFLKRELQSAVFQGAEFKIIAIHVPPYVEFWDPYAWNDKGEKHWDEHIRAEYDPLFRKHGVHLVHRGPGYAPNDSITYAIRWVEDYQMYNVTYFDHHFVSLDIENKQLHWVARNVAGETIDEFVFQH</sequence>
<evidence type="ECO:0000313" key="4">
    <source>
        <dbReference type="Proteomes" id="UP000193922"/>
    </source>
</evidence>
<dbReference type="InterPro" id="IPR039331">
    <property type="entry name" value="PAPs-like"/>
</dbReference>
<dbReference type="EMBL" id="MCFD01000016">
    <property type="protein sequence ID" value="ORX66283.1"/>
    <property type="molecule type" value="Genomic_DNA"/>
</dbReference>
<evidence type="ECO:0000259" key="2">
    <source>
        <dbReference type="Pfam" id="PF00149"/>
    </source>
</evidence>
<dbReference type="SUPFAM" id="SSF56300">
    <property type="entry name" value="Metallo-dependent phosphatases"/>
    <property type="match status" value="1"/>
</dbReference>
<reference evidence="3 4" key="1">
    <citation type="submission" date="2016-07" db="EMBL/GenBank/DDBJ databases">
        <title>Pervasive Adenine N6-methylation of Active Genes in Fungi.</title>
        <authorList>
            <consortium name="DOE Joint Genome Institute"/>
            <person name="Mondo S.J."/>
            <person name="Dannebaum R.O."/>
            <person name="Kuo R.C."/>
            <person name="Labutti K."/>
            <person name="Haridas S."/>
            <person name="Kuo A."/>
            <person name="Salamov A."/>
            <person name="Ahrendt S.R."/>
            <person name="Lipzen A."/>
            <person name="Sullivan W."/>
            <person name="Andreopoulos W.B."/>
            <person name="Clum A."/>
            <person name="Lindquist E."/>
            <person name="Daum C."/>
            <person name="Ramamoorthy G.K."/>
            <person name="Gryganskyi A."/>
            <person name="Culley D."/>
            <person name="Magnuson J.K."/>
            <person name="James T.Y."/>
            <person name="O'Malley M.A."/>
            <person name="Stajich J.E."/>
            <person name="Spatafora J.W."/>
            <person name="Visel A."/>
            <person name="Grigoriev I.V."/>
        </authorList>
    </citation>
    <scope>NUCLEOTIDE SEQUENCE [LARGE SCALE GENOMIC DNA]</scope>
    <source>
        <strain evidence="3 4">ATCC 12442</strain>
    </source>
</reference>
<evidence type="ECO:0000256" key="1">
    <source>
        <dbReference type="ARBA" id="ARBA00022729"/>
    </source>
</evidence>
<gene>
    <name evidence="3" type="ORF">DL89DRAFT_270216</name>
</gene>
<name>A0A1Y1VYE9_9FUNG</name>
<comment type="caution">
    <text evidence="3">The sequence shown here is derived from an EMBL/GenBank/DDBJ whole genome shotgun (WGS) entry which is preliminary data.</text>
</comment>
<feature type="domain" description="Calcineurin-like phosphoesterase" evidence="2">
    <location>
        <begin position="149"/>
        <end position="357"/>
    </location>
</feature>
<keyword evidence="1" id="KW-0732">Signal</keyword>
<dbReference type="GeneID" id="63805263"/>
<evidence type="ECO:0000313" key="3">
    <source>
        <dbReference type="EMBL" id="ORX66283.1"/>
    </source>
</evidence>
<dbReference type="InterPro" id="IPR004843">
    <property type="entry name" value="Calcineurin-like_PHP"/>
</dbReference>
<dbReference type="PANTHER" id="PTHR22953">
    <property type="entry name" value="ACID PHOSPHATASE RELATED"/>
    <property type="match status" value="1"/>
</dbReference>
<dbReference type="OrthoDB" id="45007at2759"/>
<dbReference type="InterPro" id="IPR029052">
    <property type="entry name" value="Metallo-depent_PP-like"/>
</dbReference>
<protein>
    <submittedName>
        <fullName evidence="3">Metallo-dependent phosphatase</fullName>
    </submittedName>
</protein>
<dbReference type="GO" id="GO:0003993">
    <property type="term" value="F:acid phosphatase activity"/>
    <property type="evidence" value="ECO:0007669"/>
    <property type="project" value="InterPro"/>
</dbReference>
<proteinExistence type="predicted"/>
<dbReference type="PANTHER" id="PTHR22953:SF153">
    <property type="entry name" value="PURPLE ACID PHOSPHATASE"/>
    <property type="match status" value="1"/>
</dbReference>
<accession>A0A1Y1VYE9</accession>
<dbReference type="Pfam" id="PF00149">
    <property type="entry name" value="Metallophos"/>
    <property type="match status" value="1"/>
</dbReference>
<dbReference type="RefSeq" id="XP_040740293.1">
    <property type="nucleotide sequence ID" value="XM_040888615.1"/>
</dbReference>
<dbReference type="STRING" id="61395.A0A1Y1VYE9"/>
<organism evidence="3 4">
    <name type="scientific">Linderina pennispora</name>
    <dbReference type="NCBI Taxonomy" id="61395"/>
    <lineage>
        <taxon>Eukaryota</taxon>
        <taxon>Fungi</taxon>
        <taxon>Fungi incertae sedis</taxon>
        <taxon>Zoopagomycota</taxon>
        <taxon>Kickxellomycotina</taxon>
        <taxon>Kickxellomycetes</taxon>
        <taxon>Kickxellales</taxon>
        <taxon>Kickxellaceae</taxon>
        <taxon>Linderina</taxon>
    </lineage>
</organism>
<keyword evidence="4" id="KW-1185">Reference proteome</keyword>
<dbReference type="AlphaFoldDB" id="A0A1Y1VYE9"/>